<evidence type="ECO:0000256" key="9">
    <source>
        <dbReference type="ARBA" id="ARBA00023237"/>
    </source>
</evidence>
<comment type="caution">
    <text evidence="14">The sequence shown here is derived from an EMBL/GenBank/DDBJ whole genome shotgun (WGS) entry which is preliminary data.</text>
</comment>
<evidence type="ECO:0000256" key="1">
    <source>
        <dbReference type="ARBA" id="ARBA00004571"/>
    </source>
</evidence>
<evidence type="ECO:0000259" key="12">
    <source>
        <dbReference type="Pfam" id="PF00593"/>
    </source>
</evidence>
<evidence type="ECO:0000313" key="14">
    <source>
        <dbReference type="EMBL" id="PTM45503.1"/>
    </source>
</evidence>
<dbReference type="GO" id="GO:0038023">
    <property type="term" value="F:signaling receptor activity"/>
    <property type="evidence" value="ECO:0007669"/>
    <property type="project" value="InterPro"/>
</dbReference>
<dbReference type="PANTHER" id="PTHR32552:SF90">
    <property type="entry name" value="METAL-PSEUDOPALINE RECEPTOR CNTO"/>
    <property type="match status" value="1"/>
</dbReference>
<evidence type="ECO:0000256" key="4">
    <source>
        <dbReference type="ARBA" id="ARBA00022452"/>
    </source>
</evidence>
<dbReference type="InterPro" id="IPR039426">
    <property type="entry name" value="TonB-dep_rcpt-like"/>
</dbReference>
<keyword evidence="3 10" id="KW-0813">Transport</keyword>
<name>A0A2T4YPR1_9SPHN</name>
<sequence>MARWTMRTVTRLSGGAVPLRLRHTLGAIGMMAGSPAVAQAVEEPAERNEIVVLGTRTSRDATLSSDRATEVMSQSSRSLEQDILRAAGTYRLSDALELVSGSSQQNNRGGFADNFAIRGFLSTADGGGEYYTDGFIANRGSAPARDPATIERIEILKGPAGAVFGDIDPAGRVNMVSKTPRFASQASATLHYGSFDTRRIELDATGPLTGTLAARIVVATEDSDGYRDFVTVKRRVVSPSLTFRPSDAVQLTYLAQHIVYDAPFDRGVAAVDGDPLALPASRFLGEPSNGSTRARDTRHQLTGEARLGGTWSLVGGVAYRTGTLRGFSADPSRLVDGHTLWRQRRERGYEVEDLSARLEVRGEVQALGLHRPSLGIKGYTLDYLELLNRRNPTAANPYAIDVFNPVYGETQALPLLPSIDQRETRRVVSLYAQDAWTVTDRLDLVGGIRLDAYRQQLARNLVKATTVSRGRPVNFRLGARYAVSDALSVHTNWGESFQPNSGSGAGGVAFAPEQGHGYEIGAAGRWRGIDVGLTWFDIKKSNVLTTDPNDANFLAPVGSLTSRGVEFDASLRLAARWQAVVNYAWTRARTDDRSFATPLALNVPDHSATAFLVHRFDPGTGRDWQISGGVAYVGKRSGATDASGLMLPDYVKVKASADIPLSSSLTVRAEVDNLFDERYAQSSYNSVWIYPGAPRTVRASLRAEF</sequence>
<dbReference type="Pfam" id="PF00593">
    <property type="entry name" value="TonB_dep_Rec_b-barrel"/>
    <property type="match status" value="1"/>
</dbReference>
<evidence type="ECO:0000256" key="2">
    <source>
        <dbReference type="ARBA" id="ARBA00009810"/>
    </source>
</evidence>
<evidence type="ECO:0000259" key="13">
    <source>
        <dbReference type="Pfam" id="PF07715"/>
    </source>
</evidence>
<evidence type="ECO:0000256" key="3">
    <source>
        <dbReference type="ARBA" id="ARBA00022448"/>
    </source>
</evidence>
<dbReference type="InterPro" id="IPR000531">
    <property type="entry name" value="Beta-barrel_TonB"/>
</dbReference>
<comment type="similarity">
    <text evidence="2 10 11">Belongs to the TonB-dependent receptor family.</text>
</comment>
<dbReference type="PANTHER" id="PTHR32552">
    <property type="entry name" value="FERRICHROME IRON RECEPTOR-RELATED"/>
    <property type="match status" value="1"/>
</dbReference>
<dbReference type="InterPro" id="IPR010105">
    <property type="entry name" value="TonB_sidphr_rcpt"/>
</dbReference>
<protein>
    <submittedName>
        <fullName evidence="14">Iron complex outermembrane receptor protein</fullName>
    </submittedName>
</protein>
<keyword evidence="5 10" id="KW-0812">Transmembrane</keyword>
<dbReference type="EMBL" id="PZZN01000002">
    <property type="protein sequence ID" value="PTM45503.1"/>
    <property type="molecule type" value="Genomic_DNA"/>
</dbReference>
<keyword evidence="4 10" id="KW-1134">Transmembrane beta strand</keyword>
<dbReference type="SUPFAM" id="SSF56935">
    <property type="entry name" value="Porins"/>
    <property type="match status" value="1"/>
</dbReference>
<dbReference type="Pfam" id="PF07715">
    <property type="entry name" value="Plug"/>
    <property type="match status" value="1"/>
</dbReference>
<keyword evidence="8 14" id="KW-0675">Receptor</keyword>
<proteinExistence type="inferred from homology"/>
<keyword evidence="6 11" id="KW-0798">TonB box</keyword>
<dbReference type="Proteomes" id="UP000240996">
    <property type="component" value="Unassembled WGS sequence"/>
</dbReference>
<evidence type="ECO:0000256" key="10">
    <source>
        <dbReference type="PROSITE-ProRule" id="PRU01360"/>
    </source>
</evidence>
<evidence type="ECO:0000256" key="8">
    <source>
        <dbReference type="ARBA" id="ARBA00023170"/>
    </source>
</evidence>
<feature type="domain" description="TonB-dependent receptor plug" evidence="13">
    <location>
        <begin position="73"/>
        <end position="171"/>
    </location>
</feature>
<dbReference type="CDD" id="cd01347">
    <property type="entry name" value="ligand_gated_channel"/>
    <property type="match status" value="1"/>
</dbReference>
<dbReference type="AlphaFoldDB" id="A0A2T4YPR1"/>
<evidence type="ECO:0000256" key="6">
    <source>
        <dbReference type="ARBA" id="ARBA00023077"/>
    </source>
</evidence>
<comment type="subcellular location">
    <subcellularLocation>
        <location evidence="1 10">Cell outer membrane</location>
        <topology evidence="1 10">Multi-pass membrane protein</topology>
    </subcellularLocation>
</comment>
<dbReference type="Gene3D" id="2.40.170.20">
    <property type="entry name" value="TonB-dependent receptor, beta-barrel domain"/>
    <property type="match status" value="1"/>
</dbReference>
<keyword evidence="9 10" id="KW-0998">Cell outer membrane</keyword>
<organism evidence="14 15">
    <name type="scientific">Sphingomonas aerolata</name>
    <dbReference type="NCBI Taxonomy" id="185951"/>
    <lineage>
        <taxon>Bacteria</taxon>
        <taxon>Pseudomonadati</taxon>
        <taxon>Pseudomonadota</taxon>
        <taxon>Alphaproteobacteria</taxon>
        <taxon>Sphingomonadales</taxon>
        <taxon>Sphingomonadaceae</taxon>
        <taxon>Sphingomonas</taxon>
    </lineage>
</organism>
<dbReference type="PROSITE" id="PS52016">
    <property type="entry name" value="TONB_DEPENDENT_REC_3"/>
    <property type="match status" value="1"/>
</dbReference>
<reference evidence="14 15" key="1">
    <citation type="submission" date="2018-04" db="EMBL/GenBank/DDBJ databases">
        <title>Genomic Encyclopedia of Type Strains, Phase III (KMG-III): the genomes of soil and plant-associated and newly described type strains.</title>
        <authorList>
            <person name="Whitman W."/>
        </authorList>
    </citation>
    <scope>NUCLEOTIDE SEQUENCE [LARGE SCALE GENOMIC DNA]</scope>
    <source>
        <strain evidence="14 15">NW12</strain>
    </source>
</reference>
<dbReference type="Gene3D" id="2.170.130.10">
    <property type="entry name" value="TonB-dependent receptor, plug domain"/>
    <property type="match status" value="1"/>
</dbReference>
<dbReference type="GO" id="GO:0015891">
    <property type="term" value="P:siderophore transport"/>
    <property type="evidence" value="ECO:0007669"/>
    <property type="project" value="InterPro"/>
</dbReference>
<dbReference type="InterPro" id="IPR037066">
    <property type="entry name" value="Plug_dom_sf"/>
</dbReference>
<dbReference type="InterPro" id="IPR036942">
    <property type="entry name" value="Beta-barrel_TonB_sf"/>
</dbReference>
<keyword evidence="15" id="KW-1185">Reference proteome</keyword>
<keyword evidence="7 10" id="KW-0472">Membrane</keyword>
<gene>
    <name evidence="14" type="ORF">C8J24_1727</name>
</gene>
<accession>A0A2T4YPR1</accession>
<evidence type="ECO:0000256" key="7">
    <source>
        <dbReference type="ARBA" id="ARBA00023136"/>
    </source>
</evidence>
<dbReference type="GO" id="GO:0015344">
    <property type="term" value="F:siderophore uptake transmembrane transporter activity"/>
    <property type="evidence" value="ECO:0007669"/>
    <property type="project" value="TreeGrafter"/>
</dbReference>
<evidence type="ECO:0000256" key="11">
    <source>
        <dbReference type="RuleBase" id="RU003357"/>
    </source>
</evidence>
<dbReference type="GO" id="GO:0009279">
    <property type="term" value="C:cell outer membrane"/>
    <property type="evidence" value="ECO:0007669"/>
    <property type="project" value="UniProtKB-SubCell"/>
</dbReference>
<evidence type="ECO:0000313" key="15">
    <source>
        <dbReference type="Proteomes" id="UP000240996"/>
    </source>
</evidence>
<dbReference type="NCBIfam" id="TIGR01783">
    <property type="entry name" value="TonB-siderophor"/>
    <property type="match status" value="1"/>
</dbReference>
<feature type="domain" description="TonB-dependent receptor-like beta-barrel" evidence="12">
    <location>
        <begin position="247"/>
        <end position="674"/>
    </location>
</feature>
<evidence type="ECO:0000256" key="5">
    <source>
        <dbReference type="ARBA" id="ARBA00022692"/>
    </source>
</evidence>
<dbReference type="InterPro" id="IPR012910">
    <property type="entry name" value="Plug_dom"/>
</dbReference>